<dbReference type="Proteomes" id="UP000664940">
    <property type="component" value="Unassembled WGS sequence"/>
</dbReference>
<evidence type="ECO:0000313" key="3">
    <source>
        <dbReference type="Proteomes" id="UP000664940"/>
    </source>
</evidence>
<feature type="compositionally biased region" description="Pro residues" evidence="1">
    <location>
        <begin position="126"/>
        <end position="135"/>
    </location>
</feature>
<feature type="compositionally biased region" description="Basic and acidic residues" evidence="1">
    <location>
        <begin position="105"/>
        <end position="115"/>
    </location>
</feature>
<comment type="caution">
    <text evidence="2">The sequence shown here is derived from an EMBL/GenBank/DDBJ whole genome shotgun (WGS) entry which is preliminary data.</text>
</comment>
<dbReference type="AlphaFoldDB" id="A0A833ZLL3"/>
<sequence length="135" mass="14730">MENLIWGHKAGLFEAGRFDLRADPPPAWEGGLLRVVDAGPFLLPGRRRGPRRPCGEEARPFPRTGSCHQRSVPVVPFADVHLSYDPESHYSPSKEKQIPFPTNESTEKSGEEKRGSGHGSLKPSVSPAPSPPTPT</sequence>
<dbReference type="EMBL" id="JABVXQ010000008">
    <property type="protein sequence ID" value="KAF6095138.1"/>
    <property type="molecule type" value="Genomic_DNA"/>
</dbReference>
<name>A0A833ZLL3_9CHIR</name>
<organism evidence="2 3">
    <name type="scientific">Phyllostomus discolor</name>
    <name type="common">pale spear-nosed bat</name>
    <dbReference type="NCBI Taxonomy" id="89673"/>
    <lineage>
        <taxon>Eukaryota</taxon>
        <taxon>Metazoa</taxon>
        <taxon>Chordata</taxon>
        <taxon>Craniata</taxon>
        <taxon>Vertebrata</taxon>
        <taxon>Euteleostomi</taxon>
        <taxon>Mammalia</taxon>
        <taxon>Eutheria</taxon>
        <taxon>Laurasiatheria</taxon>
        <taxon>Chiroptera</taxon>
        <taxon>Yangochiroptera</taxon>
        <taxon>Phyllostomidae</taxon>
        <taxon>Phyllostominae</taxon>
        <taxon>Phyllostomus</taxon>
    </lineage>
</organism>
<evidence type="ECO:0000256" key="1">
    <source>
        <dbReference type="SAM" id="MobiDB-lite"/>
    </source>
</evidence>
<gene>
    <name evidence="2" type="ORF">HJG60_012105</name>
</gene>
<evidence type="ECO:0000313" key="2">
    <source>
        <dbReference type="EMBL" id="KAF6095138.1"/>
    </source>
</evidence>
<feature type="compositionally biased region" description="Basic and acidic residues" evidence="1">
    <location>
        <begin position="82"/>
        <end position="97"/>
    </location>
</feature>
<feature type="region of interest" description="Disordered" evidence="1">
    <location>
        <begin position="41"/>
        <end position="135"/>
    </location>
</feature>
<protein>
    <submittedName>
        <fullName evidence="2">Uncharacterized protein</fullName>
    </submittedName>
</protein>
<proteinExistence type="predicted"/>
<accession>A0A833ZLL3</accession>
<reference evidence="2 3" key="1">
    <citation type="journal article" date="2020" name="Nature">
        <title>Six reference-quality genomes reveal evolution of bat adaptations.</title>
        <authorList>
            <person name="Jebb D."/>
            <person name="Huang Z."/>
            <person name="Pippel M."/>
            <person name="Hughes G.M."/>
            <person name="Lavrichenko K."/>
            <person name="Devanna P."/>
            <person name="Winkler S."/>
            <person name="Jermiin L.S."/>
            <person name="Skirmuntt E.C."/>
            <person name="Katzourakis A."/>
            <person name="Burkitt-Gray L."/>
            <person name="Ray D.A."/>
            <person name="Sullivan K.A.M."/>
            <person name="Roscito J.G."/>
            <person name="Kirilenko B.M."/>
            <person name="Davalos L.M."/>
            <person name="Corthals A.P."/>
            <person name="Power M.L."/>
            <person name="Jones G."/>
            <person name="Ransome R.D."/>
            <person name="Dechmann D.K.N."/>
            <person name="Locatelli A.G."/>
            <person name="Puechmaille S.J."/>
            <person name="Fedrigo O."/>
            <person name="Jarvis E.D."/>
            <person name="Hiller M."/>
            <person name="Vernes S.C."/>
            <person name="Myers E.W."/>
            <person name="Teeling E.C."/>
        </authorList>
    </citation>
    <scope>NUCLEOTIDE SEQUENCE [LARGE SCALE GENOMIC DNA]</scope>
    <source>
        <strain evidence="2">Bat1K_MPI-CBG_1</strain>
    </source>
</reference>